<accession>A0ABX0NAQ8</accession>
<name>A0ABX0NAQ8_9BURK</name>
<evidence type="ECO:0000313" key="2">
    <source>
        <dbReference type="EMBL" id="NHZ82516.1"/>
    </source>
</evidence>
<keyword evidence="3" id="KW-1185">Reference proteome</keyword>
<evidence type="ECO:0000256" key="1">
    <source>
        <dbReference type="SAM" id="SignalP"/>
    </source>
</evidence>
<keyword evidence="1" id="KW-0732">Signal</keyword>
<dbReference type="RefSeq" id="WP_167090617.1">
    <property type="nucleotide sequence ID" value="NZ_WHJG01000034.1"/>
</dbReference>
<proteinExistence type="predicted"/>
<organism evidence="2 3">
    <name type="scientific">Massilia frigida</name>
    <dbReference type="NCBI Taxonomy" id="2609281"/>
    <lineage>
        <taxon>Bacteria</taxon>
        <taxon>Pseudomonadati</taxon>
        <taxon>Pseudomonadota</taxon>
        <taxon>Betaproteobacteria</taxon>
        <taxon>Burkholderiales</taxon>
        <taxon>Oxalobacteraceae</taxon>
        <taxon>Telluria group</taxon>
        <taxon>Massilia</taxon>
    </lineage>
</organism>
<protein>
    <recommendedName>
        <fullName evidence="4">Periplasmic heavy metal sensor</fullName>
    </recommendedName>
</protein>
<comment type="caution">
    <text evidence="2">The sequence shown here is derived from an EMBL/GenBank/DDBJ whole genome shotgun (WGS) entry which is preliminary data.</text>
</comment>
<dbReference type="Proteomes" id="UP000621455">
    <property type="component" value="Unassembled WGS sequence"/>
</dbReference>
<evidence type="ECO:0000313" key="3">
    <source>
        <dbReference type="Proteomes" id="UP000621455"/>
    </source>
</evidence>
<dbReference type="EMBL" id="WHJG01000034">
    <property type="protein sequence ID" value="NHZ82516.1"/>
    <property type="molecule type" value="Genomic_DNA"/>
</dbReference>
<feature type="chain" id="PRO_5046284856" description="Periplasmic heavy metal sensor" evidence="1">
    <location>
        <begin position="26"/>
        <end position="155"/>
    </location>
</feature>
<feature type="signal peptide" evidence="1">
    <location>
        <begin position="1"/>
        <end position="25"/>
    </location>
</feature>
<reference evidence="2 3" key="1">
    <citation type="submission" date="2019-10" db="EMBL/GenBank/DDBJ databases">
        <title>Taxonomy of Antarctic Massilia spp.: description of Massilia rubra sp. nov., Massilia aquatica sp. nov., Massilia mucilaginosa sp. nov., Massilia frigida sp. nov. isolated from streams, lakes and regoliths.</title>
        <authorList>
            <person name="Holochova P."/>
            <person name="Sedlacek I."/>
            <person name="Kralova S."/>
            <person name="Maslanova I."/>
            <person name="Busse H.-J."/>
            <person name="Stankova E."/>
            <person name="Vrbovska V."/>
            <person name="Kovarovic V."/>
            <person name="Bartak M."/>
            <person name="Svec P."/>
            <person name="Pantucek R."/>
        </authorList>
    </citation>
    <scope>NUCLEOTIDE SEQUENCE [LARGE SCALE GENOMIC DNA]</scope>
    <source>
        <strain evidence="2 3">CCM 8695</strain>
    </source>
</reference>
<sequence length="155" mass="16793">MFRVRKSALAPLCLALAALAPSAGAQCQNQAQAIKNTARAIGDMGAAAPAQAEKLAKVKAIFDELARKMGWDETRTLEFQRGLAQNEDYRAVELQRKRLEPAREALRTRLYALEGTPKHIEACKVSAELAAVTAELGRLDDVLFDYLLAGAAAVQ</sequence>
<gene>
    <name evidence="2" type="ORF">F2P44_25020</name>
</gene>
<evidence type="ECO:0008006" key="4">
    <source>
        <dbReference type="Google" id="ProtNLM"/>
    </source>
</evidence>